<dbReference type="InterPro" id="IPR036514">
    <property type="entry name" value="SGNH_hydro_sf"/>
</dbReference>
<evidence type="ECO:0000313" key="4">
    <source>
        <dbReference type="Proteomes" id="UP000824243"/>
    </source>
</evidence>
<evidence type="ECO:0000259" key="2">
    <source>
        <dbReference type="Pfam" id="PF13472"/>
    </source>
</evidence>
<dbReference type="Proteomes" id="UP000824243">
    <property type="component" value="Unassembled WGS sequence"/>
</dbReference>
<sequence length="251" mass="27617">MDRIRQRTKRRIVLGVCIAAAAAAVILIVLAVRGLLHKGADTSAGVEYIKAEEAGDITAIEKKISLLEQQDGSGEEGRSIKERFAGAVILGDSVAEGFEEYDILNASSVAAEIGVHLDELDGQISKVKELSPGVLFLYLGMNDVTATNGDVDRFVSEYKSVLDRLREEVPDAHIFVNSIFPVQEKALEEEPLLEKIPEYNDALKELCDGQTIAFIDNTDLVSDQYYEQDGIHFKADFYPVWAEHMAEVASL</sequence>
<proteinExistence type="predicted"/>
<accession>A0A9D2ARZ6</accession>
<reference evidence="3" key="2">
    <citation type="submission" date="2021-04" db="EMBL/GenBank/DDBJ databases">
        <authorList>
            <person name="Gilroy R."/>
        </authorList>
    </citation>
    <scope>NUCLEOTIDE SEQUENCE</scope>
    <source>
        <strain evidence="3">ChiSjej5B23-15282</strain>
    </source>
</reference>
<dbReference type="SUPFAM" id="SSF52266">
    <property type="entry name" value="SGNH hydrolase"/>
    <property type="match status" value="1"/>
</dbReference>
<evidence type="ECO:0000313" key="3">
    <source>
        <dbReference type="EMBL" id="HIX47753.1"/>
    </source>
</evidence>
<evidence type="ECO:0000256" key="1">
    <source>
        <dbReference type="SAM" id="Phobius"/>
    </source>
</evidence>
<protein>
    <submittedName>
        <fullName evidence="3">Phospholipase</fullName>
    </submittedName>
</protein>
<comment type="caution">
    <text evidence="3">The sequence shown here is derived from an EMBL/GenBank/DDBJ whole genome shotgun (WGS) entry which is preliminary data.</text>
</comment>
<organism evidence="3 4">
    <name type="scientific">Candidatus Mediterraneibacter caccavium</name>
    <dbReference type="NCBI Taxonomy" id="2838661"/>
    <lineage>
        <taxon>Bacteria</taxon>
        <taxon>Bacillati</taxon>
        <taxon>Bacillota</taxon>
        <taxon>Clostridia</taxon>
        <taxon>Lachnospirales</taxon>
        <taxon>Lachnospiraceae</taxon>
        <taxon>Mediterraneibacter</taxon>
    </lineage>
</organism>
<name>A0A9D2ARZ6_9FIRM</name>
<keyword evidence="1" id="KW-1133">Transmembrane helix</keyword>
<keyword evidence="1" id="KW-0812">Transmembrane</keyword>
<keyword evidence="1" id="KW-0472">Membrane</keyword>
<reference evidence="3" key="1">
    <citation type="journal article" date="2021" name="PeerJ">
        <title>Extensive microbial diversity within the chicken gut microbiome revealed by metagenomics and culture.</title>
        <authorList>
            <person name="Gilroy R."/>
            <person name="Ravi A."/>
            <person name="Getino M."/>
            <person name="Pursley I."/>
            <person name="Horton D.L."/>
            <person name="Alikhan N.F."/>
            <person name="Baker D."/>
            <person name="Gharbi K."/>
            <person name="Hall N."/>
            <person name="Watson M."/>
            <person name="Adriaenssens E.M."/>
            <person name="Foster-Nyarko E."/>
            <person name="Jarju S."/>
            <person name="Secka A."/>
            <person name="Antonio M."/>
            <person name="Oren A."/>
            <person name="Chaudhuri R.R."/>
            <person name="La Ragione R."/>
            <person name="Hildebrand F."/>
            <person name="Pallen M.J."/>
        </authorList>
    </citation>
    <scope>NUCLEOTIDE SEQUENCE</scope>
    <source>
        <strain evidence="3">ChiSjej5B23-15282</strain>
    </source>
</reference>
<feature type="transmembrane region" description="Helical" evidence="1">
    <location>
        <begin position="12"/>
        <end position="36"/>
    </location>
</feature>
<dbReference type="Pfam" id="PF13472">
    <property type="entry name" value="Lipase_GDSL_2"/>
    <property type="match status" value="1"/>
</dbReference>
<dbReference type="InterPro" id="IPR013830">
    <property type="entry name" value="SGNH_hydro"/>
</dbReference>
<gene>
    <name evidence="3" type="ORF">H9981_01845</name>
</gene>
<feature type="domain" description="SGNH hydrolase-type esterase" evidence="2">
    <location>
        <begin position="89"/>
        <end position="236"/>
    </location>
</feature>
<dbReference type="Gene3D" id="3.40.50.1110">
    <property type="entry name" value="SGNH hydrolase"/>
    <property type="match status" value="1"/>
</dbReference>
<dbReference type="EMBL" id="DXFA01000031">
    <property type="protein sequence ID" value="HIX47753.1"/>
    <property type="molecule type" value="Genomic_DNA"/>
</dbReference>
<dbReference type="AlphaFoldDB" id="A0A9D2ARZ6"/>